<keyword evidence="7" id="KW-1185">Reference proteome</keyword>
<sequence>MATLLEQCISQNTCFACGALVYAVEKKITTNHIYHNRCFRCRICKRNLTGYSLNEEGDDIYCGNCYRRKQRGDCNSFEFYRAAAERAQYVHNRHRADQQNMLMDTRSRSLRETSTPRHPSIALRQLEREFLSYRQPKTNSHDELINDLAQKPLATSQPLTINTNFSTPINLTNFRRDDLLLTKYEPSPHISRICSPSPTIRTETIIKPRIKQQTNENINNDDQTKSITIPTGSATGGIEFRLNKSSIDLTNVTSPQTNRKNIIIPDLDENKEHKESKFRFPDFNLTSIRRRSTSAHHLKKLIRAE</sequence>
<name>A0A813UHQ8_9BILA</name>
<keyword evidence="1 4" id="KW-0479">Metal-binding</keyword>
<dbReference type="Pfam" id="PF00412">
    <property type="entry name" value="LIM"/>
    <property type="match status" value="1"/>
</dbReference>
<organism evidence="6 7">
    <name type="scientific">Adineta steineri</name>
    <dbReference type="NCBI Taxonomy" id="433720"/>
    <lineage>
        <taxon>Eukaryota</taxon>
        <taxon>Metazoa</taxon>
        <taxon>Spiralia</taxon>
        <taxon>Gnathifera</taxon>
        <taxon>Rotifera</taxon>
        <taxon>Eurotatoria</taxon>
        <taxon>Bdelloidea</taxon>
        <taxon>Adinetida</taxon>
        <taxon>Adinetidae</taxon>
        <taxon>Adineta</taxon>
    </lineage>
</organism>
<accession>A0A813UHQ8</accession>
<dbReference type="GO" id="GO:0046872">
    <property type="term" value="F:metal ion binding"/>
    <property type="evidence" value="ECO:0007669"/>
    <property type="project" value="UniProtKB-KW"/>
</dbReference>
<reference evidence="6" key="1">
    <citation type="submission" date="2021-02" db="EMBL/GenBank/DDBJ databases">
        <authorList>
            <person name="Nowell W R."/>
        </authorList>
    </citation>
    <scope>NUCLEOTIDE SEQUENCE</scope>
</reference>
<dbReference type="SMART" id="SM00132">
    <property type="entry name" value="LIM"/>
    <property type="match status" value="1"/>
</dbReference>
<keyword evidence="3 4" id="KW-0440">LIM domain</keyword>
<evidence type="ECO:0000256" key="3">
    <source>
        <dbReference type="ARBA" id="ARBA00023038"/>
    </source>
</evidence>
<dbReference type="PROSITE" id="PS50023">
    <property type="entry name" value="LIM_DOMAIN_2"/>
    <property type="match status" value="1"/>
</dbReference>
<comment type="caution">
    <text evidence="6">The sequence shown here is derived from an EMBL/GenBank/DDBJ whole genome shotgun (WGS) entry which is preliminary data.</text>
</comment>
<evidence type="ECO:0000313" key="7">
    <source>
        <dbReference type="Proteomes" id="UP000663832"/>
    </source>
</evidence>
<protein>
    <recommendedName>
        <fullName evidence="5">LIM zinc-binding domain-containing protein</fullName>
    </recommendedName>
</protein>
<gene>
    <name evidence="6" type="ORF">QVE165_LOCUS5528</name>
</gene>
<evidence type="ECO:0000256" key="4">
    <source>
        <dbReference type="PROSITE-ProRule" id="PRU00125"/>
    </source>
</evidence>
<evidence type="ECO:0000256" key="1">
    <source>
        <dbReference type="ARBA" id="ARBA00022723"/>
    </source>
</evidence>
<evidence type="ECO:0000256" key="2">
    <source>
        <dbReference type="ARBA" id="ARBA00022833"/>
    </source>
</evidence>
<evidence type="ECO:0000259" key="5">
    <source>
        <dbReference type="PROSITE" id="PS50023"/>
    </source>
</evidence>
<dbReference type="AlphaFoldDB" id="A0A813UHQ8"/>
<dbReference type="SUPFAM" id="SSF57716">
    <property type="entry name" value="Glucocorticoid receptor-like (DNA-binding domain)"/>
    <property type="match status" value="2"/>
</dbReference>
<dbReference type="PROSITE" id="PS00478">
    <property type="entry name" value="LIM_DOMAIN_1"/>
    <property type="match status" value="1"/>
</dbReference>
<dbReference type="Proteomes" id="UP000663832">
    <property type="component" value="Unassembled WGS sequence"/>
</dbReference>
<dbReference type="InterPro" id="IPR001781">
    <property type="entry name" value="Znf_LIM"/>
</dbReference>
<dbReference type="OrthoDB" id="25414at2759"/>
<keyword evidence="2 4" id="KW-0862">Zinc</keyword>
<dbReference type="EMBL" id="CAJNOM010000022">
    <property type="protein sequence ID" value="CAF0826113.1"/>
    <property type="molecule type" value="Genomic_DNA"/>
</dbReference>
<dbReference type="Gene3D" id="2.10.110.10">
    <property type="entry name" value="Cysteine Rich Protein"/>
    <property type="match status" value="1"/>
</dbReference>
<evidence type="ECO:0000313" key="6">
    <source>
        <dbReference type="EMBL" id="CAF0826113.1"/>
    </source>
</evidence>
<proteinExistence type="predicted"/>
<feature type="domain" description="LIM zinc-binding" evidence="5">
    <location>
        <begin position="12"/>
        <end position="72"/>
    </location>
</feature>